<reference evidence="2" key="2">
    <citation type="submission" date="2025-09" db="UniProtKB">
        <authorList>
            <consortium name="Ensembl"/>
        </authorList>
    </citation>
    <scope>IDENTIFICATION</scope>
</reference>
<feature type="region of interest" description="Disordered" evidence="1">
    <location>
        <begin position="1"/>
        <end position="22"/>
    </location>
</feature>
<proteinExistence type="predicted"/>
<feature type="compositionally biased region" description="Basic and acidic residues" evidence="1">
    <location>
        <begin position="99"/>
        <end position="122"/>
    </location>
</feature>
<accession>A0A673HW21</accession>
<evidence type="ECO:0000313" key="3">
    <source>
        <dbReference type="Proteomes" id="UP000472270"/>
    </source>
</evidence>
<sequence>MKTEPKQVDQQPRGPHPNHHLGLLDLMGLRETLDGLQDDGEAERGEEHGVDQRAHHLGPDPAERVFVGGLGLLRETHRHQSHDQRDHVRQRRDPAHHHFHDEKAEGERQHAEQADPVRRAGHDSAAIRTKL</sequence>
<keyword evidence="3" id="KW-1185">Reference proteome</keyword>
<organism evidence="2 3">
    <name type="scientific">Sinocyclocheilus rhinocerous</name>
    <dbReference type="NCBI Taxonomy" id="307959"/>
    <lineage>
        <taxon>Eukaryota</taxon>
        <taxon>Metazoa</taxon>
        <taxon>Chordata</taxon>
        <taxon>Craniata</taxon>
        <taxon>Vertebrata</taxon>
        <taxon>Euteleostomi</taxon>
        <taxon>Actinopterygii</taxon>
        <taxon>Neopterygii</taxon>
        <taxon>Teleostei</taxon>
        <taxon>Ostariophysi</taxon>
        <taxon>Cypriniformes</taxon>
        <taxon>Cyprinidae</taxon>
        <taxon>Cyprininae</taxon>
        <taxon>Sinocyclocheilus</taxon>
    </lineage>
</organism>
<dbReference type="Ensembl" id="ENSSRHT00000030790.1">
    <property type="protein sequence ID" value="ENSSRHP00000029910.1"/>
    <property type="gene ID" value="ENSSRHG00000015516.1"/>
</dbReference>
<feature type="region of interest" description="Disordered" evidence="1">
    <location>
        <begin position="34"/>
        <end position="131"/>
    </location>
</feature>
<evidence type="ECO:0000313" key="2">
    <source>
        <dbReference type="Ensembl" id="ENSSRHP00000029910.1"/>
    </source>
</evidence>
<dbReference type="Proteomes" id="UP000472270">
    <property type="component" value="Unassembled WGS sequence"/>
</dbReference>
<feature type="compositionally biased region" description="Basic and acidic residues" evidence="1">
    <location>
        <begin position="42"/>
        <end position="63"/>
    </location>
</feature>
<dbReference type="AlphaFoldDB" id="A0A673HW21"/>
<evidence type="ECO:0000256" key="1">
    <source>
        <dbReference type="SAM" id="MobiDB-lite"/>
    </source>
</evidence>
<name>A0A673HW21_9TELE</name>
<protein>
    <submittedName>
        <fullName evidence="2">Uncharacterized protein</fullName>
    </submittedName>
</protein>
<reference evidence="2" key="1">
    <citation type="submission" date="2025-08" db="UniProtKB">
        <authorList>
            <consortium name="Ensembl"/>
        </authorList>
    </citation>
    <scope>IDENTIFICATION</scope>
</reference>
<feature type="compositionally biased region" description="Basic and acidic residues" evidence="1">
    <location>
        <begin position="81"/>
        <end position="93"/>
    </location>
</feature>